<proteinExistence type="predicted"/>
<gene>
    <name evidence="1" type="ORF">LOD99_9519</name>
</gene>
<evidence type="ECO:0008006" key="3">
    <source>
        <dbReference type="Google" id="ProtNLM"/>
    </source>
</evidence>
<evidence type="ECO:0000313" key="2">
    <source>
        <dbReference type="Proteomes" id="UP001165289"/>
    </source>
</evidence>
<evidence type="ECO:0000313" key="1">
    <source>
        <dbReference type="EMBL" id="KAI6646071.1"/>
    </source>
</evidence>
<dbReference type="Proteomes" id="UP001165289">
    <property type="component" value="Unassembled WGS sequence"/>
</dbReference>
<accession>A0AAV7JBP5</accession>
<name>A0AAV7JBP5_9METZ</name>
<organism evidence="1 2">
    <name type="scientific">Oopsacas minuta</name>
    <dbReference type="NCBI Taxonomy" id="111878"/>
    <lineage>
        <taxon>Eukaryota</taxon>
        <taxon>Metazoa</taxon>
        <taxon>Porifera</taxon>
        <taxon>Hexactinellida</taxon>
        <taxon>Hexasterophora</taxon>
        <taxon>Lyssacinosida</taxon>
        <taxon>Leucopsacidae</taxon>
        <taxon>Oopsacas</taxon>
    </lineage>
</organism>
<reference evidence="1 2" key="1">
    <citation type="journal article" date="2023" name="BMC Biol.">
        <title>The compact genome of the sponge Oopsacas minuta (Hexactinellida) is lacking key metazoan core genes.</title>
        <authorList>
            <person name="Santini S."/>
            <person name="Schenkelaars Q."/>
            <person name="Jourda C."/>
            <person name="Duchesne M."/>
            <person name="Belahbib H."/>
            <person name="Rocher C."/>
            <person name="Selva M."/>
            <person name="Riesgo A."/>
            <person name="Vervoort M."/>
            <person name="Leys S.P."/>
            <person name="Kodjabachian L."/>
            <person name="Le Bivic A."/>
            <person name="Borchiellini C."/>
            <person name="Claverie J.M."/>
            <person name="Renard E."/>
        </authorList>
    </citation>
    <scope>NUCLEOTIDE SEQUENCE [LARGE SCALE GENOMIC DNA]</scope>
    <source>
        <strain evidence="1">SPO-2</strain>
    </source>
</reference>
<dbReference type="AlphaFoldDB" id="A0AAV7JBP5"/>
<comment type="caution">
    <text evidence="1">The sequence shown here is derived from an EMBL/GenBank/DDBJ whole genome shotgun (WGS) entry which is preliminary data.</text>
</comment>
<protein>
    <recommendedName>
        <fullName evidence="3">Tesmin/TSO1-like CXC domain-containing protein</fullName>
    </recommendedName>
</protein>
<sequence length="201" mass="22346">MSESGIPYRWLLVYQDHFTTFIQLRPLMNKGAEEVADFSFFNRKPSFGLSDLEIQSELASEIHDEADLENVIDEINNPDRSYMQSNGTNIISSETVPDFDLTPVDEVELPFQPQCIQDTYIDDISPPLPEGTRVFSSIPSSSTITTTTTTTTTTSFGIIEGSFCRCSNCKTNRCACKKSNRTCSTKCHPGKSVLISSSIKS</sequence>
<dbReference type="EMBL" id="JAKMXF010000363">
    <property type="protein sequence ID" value="KAI6646071.1"/>
    <property type="molecule type" value="Genomic_DNA"/>
</dbReference>
<keyword evidence="2" id="KW-1185">Reference proteome</keyword>